<evidence type="ECO:0000259" key="7">
    <source>
        <dbReference type="Pfam" id="PF04138"/>
    </source>
</evidence>
<dbReference type="AlphaFoldDB" id="A0A0D6JJJ9"/>
<evidence type="ECO:0000256" key="1">
    <source>
        <dbReference type="ARBA" id="ARBA00004141"/>
    </source>
</evidence>
<gene>
    <name evidence="8" type="ORF">YBN1229_v1_3571</name>
</gene>
<evidence type="ECO:0000256" key="2">
    <source>
        <dbReference type="ARBA" id="ARBA00009399"/>
    </source>
</evidence>
<accession>A0A0D6JJJ9</accession>
<feature type="transmembrane region" description="Helical" evidence="6">
    <location>
        <begin position="93"/>
        <end position="114"/>
    </location>
</feature>
<keyword evidence="9" id="KW-1185">Reference proteome</keyword>
<dbReference type="OrthoDB" id="7360864at2"/>
<reference evidence="9" key="1">
    <citation type="submission" date="2015-02" db="EMBL/GenBank/DDBJ databases">
        <authorList>
            <person name="Chooi Y.-H."/>
        </authorList>
    </citation>
    <scope>NUCLEOTIDE SEQUENCE [LARGE SCALE GENOMIC DNA]</scope>
    <source>
        <strain evidence="9">strain Y</strain>
    </source>
</reference>
<evidence type="ECO:0000256" key="5">
    <source>
        <dbReference type="ARBA" id="ARBA00023136"/>
    </source>
</evidence>
<evidence type="ECO:0000256" key="4">
    <source>
        <dbReference type="ARBA" id="ARBA00022989"/>
    </source>
</evidence>
<name>A0A0D6JJJ9_9HYPH</name>
<dbReference type="Proteomes" id="UP000033187">
    <property type="component" value="Chromosome 1"/>
</dbReference>
<dbReference type="GO" id="GO:0005886">
    <property type="term" value="C:plasma membrane"/>
    <property type="evidence" value="ECO:0007669"/>
    <property type="project" value="TreeGrafter"/>
</dbReference>
<evidence type="ECO:0000313" key="9">
    <source>
        <dbReference type="Proteomes" id="UP000033187"/>
    </source>
</evidence>
<feature type="transmembrane region" description="Helical" evidence="6">
    <location>
        <begin position="120"/>
        <end position="139"/>
    </location>
</feature>
<dbReference type="Pfam" id="PF04138">
    <property type="entry name" value="GtrA_DPMS_TM"/>
    <property type="match status" value="1"/>
</dbReference>
<dbReference type="InterPro" id="IPR051401">
    <property type="entry name" value="GtrA_CellWall_Glycosyl"/>
</dbReference>
<comment type="subcellular location">
    <subcellularLocation>
        <location evidence="1">Membrane</location>
        <topology evidence="1">Multi-pass membrane protein</topology>
    </subcellularLocation>
</comment>
<dbReference type="PANTHER" id="PTHR38459:SF1">
    <property type="entry name" value="PROPHAGE BACTOPRENOL-LINKED GLUCOSE TRANSLOCASE HOMOLOG"/>
    <property type="match status" value="1"/>
</dbReference>
<proteinExistence type="inferred from homology"/>
<feature type="transmembrane region" description="Helical" evidence="6">
    <location>
        <begin position="56"/>
        <end position="73"/>
    </location>
</feature>
<dbReference type="KEGG" id="fiy:BN1229_v1_3571"/>
<sequence length="156" mass="16919">MTDDPREDANASPTNGRKMRDALAHGGRFLISGTLALTVDAVILALLYRIIGLDPFVSRIFAISIAMVVGWLTHRTFTFAVKRPPTVREFTGYASIAWTTAAANYAIYSGILIAQPTTPPLVSLFISSLITMVVSYMGMRFGVFGRPGSHHGTGNR</sequence>
<keyword evidence="4 6" id="KW-1133">Transmembrane helix</keyword>
<evidence type="ECO:0000256" key="6">
    <source>
        <dbReference type="SAM" id="Phobius"/>
    </source>
</evidence>
<organism evidence="8 9">
    <name type="scientific">Candidatus Filomicrobium marinum</name>
    <dbReference type="NCBI Taxonomy" id="1608628"/>
    <lineage>
        <taxon>Bacteria</taxon>
        <taxon>Pseudomonadati</taxon>
        <taxon>Pseudomonadota</taxon>
        <taxon>Alphaproteobacteria</taxon>
        <taxon>Hyphomicrobiales</taxon>
        <taxon>Hyphomicrobiaceae</taxon>
        <taxon>Filomicrobium</taxon>
    </lineage>
</organism>
<evidence type="ECO:0000256" key="3">
    <source>
        <dbReference type="ARBA" id="ARBA00022692"/>
    </source>
</evidence>
<keyword evidence="3 6" id="KW-0812">Transmembrane</keyword>
<dbReference type="InterPro" id="IPR007267">
    <property type="entry name" value="GtrA_DPMS_TM"/>
</dbReference>
<dbReference type="EMBL" id="LN829119">
    <property type="protein sequence ID" value="CPR22138.1"/>
    <property type="molecule type" value="Genomic_DNA"/>
</dbReference>
<dbReference type="GO" id="GO:0000271">
    <property type="term" value="P:polysaccharide biosynthetic process"/>
    <property type="evidence" value="ECO:0007669"/>
    <property type="project" value="InterPro"/>
</dbReference>
<protein>
    <recommendedName>
        <fullName evidence="7">GtrA/DPMS transmembrane domain-containing protein</fullName>
    </recommendedName>
</protein>
<dbReference type="PANTHER" id="PTHR38459">
    <property type="entry name" value="PROPHAGE BACTOPRENOL-LINKED GLUCOSE TRANSLOCASE HOMOLOG"/>
    <property type="match status" value="1"/>
</dbReference>
<evidence type="ECO:0000313" key="8">
    <source>
        <dbReference type="EMBL" id="CPR22138.1"/>
    </source>
</evidence>
<dbReference type="RefSeq" id="WP_090228452.1">
    <property type="nucleotide sequence ID" value="NZ_LN829118.1"/>
</dbReference>
<feature type="domain" description="GtrA/DPMS transmembrane" evidence="7">
    <location>
        <begin position="28"/>
        <end position="144"/>
    </location>
</feature>
<keyword evidence="5 6" id="KW-0472">Membrane</keyword>
<dbReference type="KEGG" id="fil:BN1229_v1_3579"/>
<comment type="similarity">
    <text evidence="2">Belongs to the GtrA family.</text>
</comment>
<feature type="transmembrane region" description="Helical" evidence="6">
    <location>
        <begin position="29"/>
        <end position="50"/>
    </location>
</feature>